<keyword evidence="7" id="KW-0547">Nucleotide-binding</keyword>
<dbReference type="Gene3D" id="1.20.120.620">
    <property type="entry name" value="Backbone structure of the membrane domain of e. Coli histidine kinase receptor kdpd"/>
    <property type="match status" value="1"/>
</dbReference>
<keyword evidence="10 13" id="KW-1133">Transmembrane helix</keyword>
<keyword evidence="9" id="KW-0067">ATP-binding</keyword>
<keyword evidence="12 13" id="KW-0472">Membrane</keyword>
<evidence type="ECO:0000256" key="11">
    <source>
        <dbReference type="ARBA" id="ARBA00023012"/>
    </source>
</evidence>
<evidence type="ECO:0000256" key="9">
    <source>
        <dbReference type="ARBA" id="ARBA00022840"/>
    </source>
</evidence>
<feature type="transmembrane region" description="Helical" evidence="13">
    <location>
        <begin position="32"/>
        <end position="50"/>
    </location>
</feature>
<evidence type="ECO:0000256" key="1">
    <source>
        <dbReference type="ARBA" id="ARBA00000085"/>
    </source>
</evidence>
<feature type="transmembrane region" description="Helical" evidence="13">
    <location>
        <begin position="85"/>
        <end position="109"/>
    </location>
</feature>
<evidence type="ECO:0000256" key="2">
    <source>
        <dbReference type="ARBA" id="ARBA00004141"/>
    </source>
</evidence>
<evidence type="ECO:0000256" key="7">
    <source>
        <dbReference type="ARBA" id="ARBA00022741"/>
    </source>
</evidence>
<comment type="caution">
    <text evidence="15">The sequence shown here is derived from an EMBL/GenBank/DDBJ whole genome shotgun (WGS) entry which is preliminary data.</text>
</comment>
<dbReference type="PRINTS" id="PR00344">
    <property type="entry name" value="BCTRLSENSOR"/>
</dbReference>
<reference evidence="15" key="1">
    <citation type="submission" date="2020-10" db="EMBL/GenBank/DDBJ databases">
        <authorList>
            <person name="Gilroy R."/>
        </authorList>
    </citation>
    <scope>NUCLEOTIDE SEQUENCE</scope>
    <source>
        <strain evidence="15">ChiGjej3B3-7149</strain>
    </source>
</reference>
<gene>
    <name evidence="15" type="ORF">IAD36_08385</name>
</gene>
<comment type="catalytic activity">
    <reaction evidence="1">
        <text>ATP + protein L-histidine = ADP + protein N-phospho-L-histidine.</text>
        <dbReference type="EC" id="2.7.13.3"/>
    </reaction>
</comment>
<reference evidence="15" key="2">
    <citation type="journal article" date="2021" name="PeerJ">
        <title>Extensive microbial diversity within the chicken gut microbiome revealed by metagenomics and culture.</title>
        <authorList>
            <person name="Gilroy R."/>
            <person name="Ravi A."/>
            <person name="Getino M."/>
            <person name="Pursley I."/>
            <person name="Horton D.L."/>
            <person name="Alikhan N.F."/>
            <person name="Baker D."/>
            <person name="Gharbi K."/>
            <person name="Hall N."/>
            <person name="Watson M."/>
            <person name="Adriaenssens E.M."/>
            <person name="Foster-Nyarko E."/>
            <person name="Jarju S."/>
            <person name="Secka A."/>
            <person name="Antonio M."/>
            <person name="Oren A."/>
            <person name="Chaudhuri R.R."/>
            <person name="La Ragione R."/>
            <person name="Hildebrand F."/>
            <person name="Pallen M.J."/>
        </authorList>
    </citation>
    <scope>NUCLEOTIDE SEQUENCE</scope>
    <source>
        <strain evidence="15">ChiGjej3B3-7149</strain>
    </source>
</reference>
<keyword evidence="11" id="KW-0902">Two-component regulatory system</keyword>
<keyword evidence="4" id="KW-0597">Phosphoprotein</keyword>
<dbReference type="EMBL" id="DVHH01000198">
    <property type="protein sequence ID" value="HIR55593.1"/>
    <property type="molecule type" value="Genomic_DNA"/>
</dbReference>
<dbReference type="SUPFAM" id="SSF55874">
    <property type="entry name" value="ATPase domain of HSP90 chaperone/DNA topoisomerase II/histidine kinase"/>
    <property type="match status" value="1"/>
</dbReference>
<dbReference type="GO" id="GO:0000155">
    <property type="term" value="F:phosphorelay sensor kinase activity"/>
    <property type="evidence" value="ECO:0007669"/>
    <property type="project" value="InterPro"/>
</dbReference>
<evidence type="ECO:0000256" key="13">
    <source>
        <dbReference type="SAM" id="Phobius"/>
    </source>
</evidence>
<dbReference type="Gene3D" id="3.30.565.10">
    <property type="entry name" value="Histidine kinase-like ATPase, C-terminal domain"/>
    <property type="match status" value="1"/>
</dbReference>
<dbReference type="Gene3D" id="1.10.287.130">
    <property type="match status" value="1"/>
</dbReference>
<feature type="transmembrane region" description="Helical" evidence="13">
    <location>
        <begin position="57"/>
        <end position="79"/>
    </location>
</feature>
<proteinExistence type="predicted"/>
<dbReference type="SMART" id="SM00388">
    <property type="entry name" value="HisKA"/>
    <property type="match status" value="1"/>
</dbReference>
<evidence type="ECO:0000256" key="10">
    <source>
        <dbReference type="ARBA" id="ARBA00022989"/>
    </source>
</evidence>
<evidence type="ECO:0000259" key="14">
    <source>
        <dbReference type="PROSITE" id="PS50109"/>
    </source>
</evidence>
<evidence type="ECO:0000313" key="16">
    <source>
        <dbReference type="Proteomes" id="UP000824238"/>
    </source>
</evidence>
<accession>A0A9D1DMJ0</accession>
<evidence type="ECO:0000256" key="4">
    <source>
        <dbReference type="ARBA" id="ARBA00022553"/>
    </source>
</evidence>
<feature type="transmembrane region" description="Helical" evidence="13">
    <location>
        <begin position="7"/>
        <end position="26"/>
    </location>
</feature>
<keyword evidence="8 15" id="KW-0418">Kinase</keyword>
<dbReference type="PROSITE" id="PS50109">
    <property type="entry name" value="HIS_KIN"/>
    <property type="match status" value="1"/>
</dbReference>
<dbReference type="Proteomes" id="UP000824238">
    <property type="component" value="Unassembled WGS sequence"/>
</dbReference>
<dbReference type="Pfam" id="PF00512">
    <property type="entry name" value="HisKA"/>
    <property type="match status" value="1"/>
</dbReference>
<dbReference type="InterPro" id="IPR036097">
    <property type="entry name" value="HisK_dim/P_sf"/>
</dbReference>
<dbReference type="InterPro" id="IPR005467">
    <property type="entry name" value="His_kinase_dom"/>
</dbReference>
<dbReference type="InterPro" id="IPR025201">
    <property type="entry name" value="KdpD_TM"/>
</dbReference>
<evidence type="ECO:0000256" key="8">
    <source>
        <dbReference type="ARBA" id="ARBA00022777"/>
    </source>
</evidence>
<name>A0A9D1DMJ0_9FIRM</name>
<dbReference type="Pfam" id="PF02518">
    <property type="entry name" value="HATPase_c"/>
    <property type="match status" value="1"/>
</dbReference>
<dbReference type="Pfam" id="PF13493">
    <property type="entry name" value="DUF4118"/>
    <property type="match status" value="1"/>
</dbReference>
<dbReference type="GO" id="GO:0005524">
    <property type="term" value="F:ATP binding"/>
    <property type="evidence" value="ECO:0007669"/>
    <property type="project" value="UniProtKB-KW"/>
</dbReference>
<evidence type="ECO:0000256" key="3">
    <source>
        <dbReference type="ARBA" id="ARBA00012438"/>
    </source>
</evidence>
<dbReference type="InterPro" id="IPR003594">
    <property type="entry name" value="HATPase_dom"/>
</dbReference>
<evidence type="ECO:0000256" key="6">
    <source>
        <dbReference type="ARBA" id="ARBA00022692"/>
    </source>
</evidence>
<protein>
    <recommendedName>
        <fullName evidence="3">histidine kinase</fullName>
        <ecNumber evidence="3">2.7.13.3</ecNumber>
    </recommendedName>
</protein>
<organism evidence="15 16">
    <name type="scientific">Candidatus Scatomorpha intestinigallinarum</name>
    <dbReference type="NCBI Taxonomy" id="2840923"/>
    <lineage>
        <taxon>Bacteria</taxon>
        <taxon>Bacillati</taxon>
        <taxon>Bacillota</taxon>
        <taxon>Clostridia</taxon>
        <taxon>Eubacteriales</taxon>
        <taxon>Candidatus Scatomorpha</taxon>
    </lineage>
</organism>
<dbReference type="GO" id="GO:0005886">
    <property type="term" value="C:plasma membrane"/>
    <property type="evidence" value="ECO:0007669"/>
    <property type="project" value="TreeGrafter"/>
</dbReference>
<dbReference type="SMART" id="SM00387">
    <property type="entry name" value="HATPase_c"/>
    <property type="match status" value="1"/>
</dbReference>
<dbReference type="InterPro" id="IPR038318">
    <property type="entry name" value="KdpD_sf"/>
</dbReference>
<comment type="subcellular location">
    <subcellularLocation>
        <location evidence="2">Membrane</location>
        <topology evidence="2">Multi-pass membrane protein</topology>
    </subcellularLocation>
</comment>
<dbReference type="PANTHER" id="PTHR45569">
    <property type="entry name" value="SENSOR PROTEIN KDPD"/>
    <property type="match status" value="1"/>
</dbReference>
<dbReference type="InterPro" id="IPR036890">
    <property type="entry name" value="HATPase_C_sf"/>
</dbReference>
<keyword evidence="5" id="KW-0808">Transferase</keyword>
<dbReference type="PROSITE" id="PS51257">
    <property type="entry name" value="PROKAR_LIPOPROTEIN"/>
    <property type="match status" value="1"/>
</dbReference>
<dbReference type="InterPro" id="IPR004358">
    <property type="entry name" value="Sig_transdc_His_kin-like_C"/>
</dbReference>
<dbReference type="EC" id="2.7.13.3" evidence="3"/>
<sequence length="349" mass="37564">MQVKRSVWANAGITLGLLGAACLVSGGLNAIAQSTTAATLLFVLCVHIVARVTDGYFWGIAASLAAVLCANFIFTFPYMAFNFTIAGYPLTFATMLAVSISTSAMTTVVKKQDMLRLDSERARMRADLLRAVSHDLRTPLTSIAGSAAVLLENEQLPPESRRELLTSVKDDAEWLIRMVENLLSITRVGGENTSIQKSPEPAEEVVADAVRKFRRLYPDINVQAELPEDVLFVPMDAVLICQVFTNLLENAALHGGGTRNITVSAEVRGRSACFCVEDDGAGISENALPYLFEDRPSLRSAPADSGGRHNMGIGLSACRAIVKAHGGTMEAQNVPGRGARFCFTLPLDE</sequence>
<evidence type="ECO:0000256" key="12">
    <source>
        <dbReference type="ARBA" id="ARBA00023136"/>
    </source>
</evidence>
<dbReference type="InterPro" id="IPR003661">
    <property type="entry name" value="HisK_dim/P_dom"/>
</dbReference>
<keyword evidence="6 13" id="KW-0812">Transmembrane</keyword>
<evidence type="ECO:0000256" key="5">
    <source>
        <dbReference type="ARBA" id="ARBA00022679"/>
    </source>
</evidence>
<dbReference type="AlphaFoldDB" id="A0A9D1DMJ0"/>
<feature type="domain" description="Histidine kinase" evidence="14">
    <location>
        <begin position="131"/>
        <end position="349"/>
    </location>
</feature>
<dbReference type="SUPFAM" id="SSF47384">
    <property type="entry name" value="Homodimeric domain of signal transducing histidine kinase"/>
    <property type="match status" value="1"/>
</dbReference>
<dbReference type="InterPro" id="IPR052023">
    <property type="entry name" value="Histidine_kinase_KdpD"/>
</dbReference>
<dbReference type="CDD" id="cd00082">
    <property type="entry name" value="HisKA"/>
    <property type="match status" value="1"/>
</dbReference>
<evidence type="ECO:0000313" key="15">
    <source>
        <dbReference type="EMBL" id="HIR55593.1"/>
    </source>
</evidence>
<dbReference type="PANTHER" id="PTHR45569:SF1">
    <property type="entry name" value="SENSOR PROTEIN KDPD"/>
    <property type="match status" value="1"/>
</dbReference>